<dbReference type="SUPFAM" id="SSF46894">
    <property type="entry name" value="C-terminal effector domain of the bipartite response regulators"/>
    <property type="match status" value="1"/>
</dbReference>
<keyword evidence="2" id="KW-0238">DNA-binding</keyword>
<evidence type="ECO:0000259" key="7">
    <source>
        <dbReference type="PROSITE" id="PS50110"/>
    </source>
</evidence>
<dbReference type="OrthoDB" id="9802186at2"/>
<dbReference type="InterPro" id="IPR001789">
    <property type="entry name" value="Sig_transdc_resp-reg_receiver"/>
</dbReference>
<feature type="compositionally biased region" description="Acidic residues" evidence="5">
    <location>
        <begin position="264"/>
        <end position="274"/>
    </location>
</feature>
<dbReference type="InterPro" id="IPR000792">
    <property type="entry name" value="Tscrpt_reg_LuxR_C"/>
</dbReference>
<feature type="region of interest" description="Disordered" evidence="5">
    <location>
        <begin position="1"/>
        <end position="20"/>
    </location>
</feature>
<evidence type="ECO:0000256" key="3">
    <source>
        <dbReference type="ARBA" id="ARBA00023163"/>
    </source>
</evidence>
<dbReference type="CDD" id="cd06170">
    <property type="entry name" value="LuxR_C_like"/>
    <property type="match status" value="1"/>
</dbReference>
<dbReference type="InterPro" id="IPR011006">
    <property type="entry name" value="CheY-like_superfamily"/>
</dbReference>
<evidence type="ECO:0000256" key="1">
    <source>
        <dbReference type="ARBA" id="ARBA00023015"/>
    </source>
</evidence>
<dbReference type="PANTHER" id="PTHR44688">
    <property type="entry name" value="DNA-BINDING TRANSCRIPTIONAL ACTIVATOR DEVR_DOSR"/>
    <property type="match status" value="1"/>
</dbReference>
<evidence type="ECO:0000313" key="9">
    <source>
        <dbReference type="Proteomes" id="UP000325161"/>
    </source>
</evidence>
<keyword evidence="1" id="KW-0805">Transcription regulation</keyword>
<protein>
    <submittedName>
        <fullName evidence="8">Response regulator transcription factor</fullName>
    </submittedName>
</protein>
<feature type="compositionally biased region" description="Low complexity" evidence="5">
    <location>
        <begin position="253"/>
        <end position="263"/>
    </location>
</feature>
<keyword evidence="9" id="KW-1185">Reference proteome</keyword>
<evidence type="ECO:0000256" key="2">
    <source>
        <dbReference type="ARBA" id="ARBA00023125"/>
    </source>
</evidence>
<dbReference type="InterPro" id="IPR016032">
    <property type="entry name" value="Sig_transdc_resp-reg_C-effctor"/>
</dbReference>
<dbReference type="SUPFAM" id="SSF52172">
    <property type="entry name" value="CheY-like"/>
    <property type="match status" value="1"/>
</dbReference>
<dbReference type="Gene3D" id="3.40.50.2300">
    <property type="match status" value="1"/>
</dbReference>
<feature type="compositionally biased region" description="Gly residues" evidence="5">
    <location>
        <begin position="1"/>
        <end position="10"/>
    </location>
</feature>
<sequence>MPGRPGTGGRGQERRAALGHNKTYSKRFPEPCLVHVCPSRTVTTAASPFVFVVDDDDAMRRAILTLLRSVQLPAQGFACAADFLLASEPDGPACLILDVRLPQASGLDLQKLLCDRGWDLPIIFVTGYGTIPMTVTAMRAGAVEFLTKPFSDEELLEAVQRALVLDESLRSNRIEVRALAARYATLSARERQVMDYVVRGLLNKQVAAELGTSEITVKVQRRKVMDKMQAGSLAELVRMAERLNPGGFSVAASSSATGLAGDASSDDASVDTSD</sequence>
<evidence type="ECO:0000313" key="8">
    <source>
        <dbReference type="EMBL" id="QEI04774.1"/>
    </source>
</evidence>
<dbReference type="SMART" id="SM00448">
    <property type="entry name" value="REC"/>
    <property type="match status" value="1"/>
</dbReference>
<keyword evidence="4" id="KW-0597">Phosphoprotein</keyword>
<keyword evidence="3" id="KW-0804">Transcription</keyword>
<evidence type="ECO:0000256" key="5">
    <source>
        <dbReference type="SAM" id="MobiDB-lite"/>
    </source>
</evidence>
<dbReference type="AlphaFoldDB" id="A0A5C0AT14"/>
<dbReference type="Pfam" id="PF00072">
    <property type="entry name" value="Response_reg"/>
    <property type="match status" value="1"/>
</dbReference>
<dbReference type="GO" id="GO:0003677">
    <property type="term" value="F:DNA binding"/>
    <property type="evidence" value="ECO:0007669"/>
    <property type="project" value="UniProtKB-KW"/>
</dbReference>
<dbReference type="PANTHER" id="PTHR44688:SF16">
    <property type="entry name" value="DNA-BINDING TRANSCRIPTIONAL ACTIVATOR DEVR_DOSR"/>
    <property type="match status" value="1"/>
</dbReference>
<dbReference type="Pfam" id="PF00196">
    <property type="entry name" value="GerE"/>
    <property type="match status" value="1"/>
</dbReference>
<evidence type="ECO:0000259" key="6">
    <source>
        <dbReference type="PROSITE" id="PS50043"/>
    </source>
</evidence>
<dbReference type="GO" id="GO:0006355">
    <property type="term" value="P:regulation of DNA-templated transcription"/>
    <property type="evidence" value="ECO:0007669"/>
    <property type="project" value="InterPro"/>
</dbReference>
<feature type="domain" description="HTH luxR-type" evidence="6">
    <location>
        <begin position="179"/>
        <end position="244"/>
    </location>
</feature>
<feature type="modified residue" description="4-aspartylphosphate" evidence="4">
    <location>
        <position position="98"/>
    </location>
</feature>
<organism evidence="8 9">
    <name type="scientific">Pigmentiphaga aceris</name>
    <dbReference type="NCBI Taxonomy" id="1940612"/>
    <lineage>
        <taxon>Bacteria</taxon>
        <taxon>Pseudomonadati</taxon>
        <taxon>Pseudomonadota</taxon>
        <taxon>Betaproteobacteria</taxon>
        <taxon>Burkholderiales</taxon>
        <taxon>Alcaligenaceae</taxon>
        <taxon>Pigmentiphaga</taxon>
    </lineage>
</organism>
<reference evidence="8 9" key="1">
    <citation type="submission" date="2019-08" db="EMBL/GenBank/DDBJ databases">
        <title>Amphibian skin-associated Pigmentiphaga: genome sequence and occurrence across geography and hosts.</title>
        <authorList>
            <person name="Bletz M.C."/>
            <person name="Bunk B."/>
            <person name="Sproeer C."/>
            <person name="Biwer P."/>
            <person name="Reiter S."/>
            <person name="Rabemananjara F.C.E."/>
            <person name="Schulz S."/>
            <person name="Overmann J."/>
            <person name="Vences M."/>
        </authorList>
    </citation>
    <scope>NUCLEOTIDE SEQUENCE [LARGE SCALE GENOMIC DNA]</scope>
    <source>
        <strain evidence="8 9">Mada1488</strain>
    </source>
</reference>
<dbReference type="InterPro" id="IPR036388">
    <property type="entry name" value="WH-like_DNA-bd_sf"/>
</dbReference>
<dbReference type="PROSITE" id="PS50110">
    <property type="entry name" value="RESPONSE_REGULATORY"/>
    <property type="match status" value="1"/>
</dbReference>
<dbReference type="PRINTS" id="PR00038">
    <property type="entry name" value="HTHLUXR"/>
</dbReference>
<accession>A0A5C0AT14</accession>
<proteinExistence type="predicted"/>
<dbReference type="KEGG" id="pacr:FXN63_02155"/>
<dbReference type="Gene3D" id="1.10.10.10">
    <property type="entry name" value="Winged helix-like DNA-binding domain superfamily/Winged helix DNA-binding domain"/>
    <property type="match status" value="1"/>
</dbReference>
<feature type="domain" description="Response regulatory" evidence="7">
    <location>
        <begin position="49"/>
        <end position="163"/>
    </location>
</feature>
<dbReference type="EMBL" id="CP043046">
    <property type="protein sequence ID" value="QEI04774.1"/>
    <property type="molecule type" value="Genomic_DNA"/>
</dbReference>
<feature type="region of interest" description="Disordered" evidence="5">
    <location>
        <begin position="253"/>
        <end position="274"/>
    </location>
</feature>
<evidence type="ECO:0000256" key="4">
    <source>
        <dbReference type="PROSITE-ProRule" id="PRU00169"/>
    </source>
</evidence>
<dbReference type="CDD" id="cd17537">
    <property type="entry name" value="REC_FixJ"/>
    <property type="match status" value="1"/>
</dbReference>
<dbReference type="SMART" id="SM00421">
    <property type="entry name" value="HTH_LUXR"/>
    <property type="match status" value="1"/>
</dbReference>
<name>A0A5C0AT14_9BURK</name>
<gene>
    <name evidence="8" type="ORF">FXN63_02155</name>
</gene>
<dbReference type="Proteomes" id="UP000325161">
    <property type="component" value="Chromosome"/>
</dbReference>
<dbReference type="PROSITE" id="PS50043">
    <property type="entry name" value="HTH_LUXR_2"/>
    <property type="match status" value="1"/>
</dbReference>
<dbReference type="GO" id="GO:0000160">
    <property type="term" value="P:phosphorelay signal transduction system"/>
    <property type="evidence" value="ECO:0007669"/>
    <property type="project" value="InterPro"/>
</dbReference>